<dbReference type="InterPro" id="IPR006343">
    <property type="entry name" value="DnaB/C_C"/>
</dbReference>
<dbReference type="InterPro" id="IPR053843">
    <property type="entry name" value="DnaD_N"/>
</dbReference>
<name>A0ABM8V4L7_THEXY</name>
<dbReference type="InterPro" id="IPR036388">
    <property type="entry name" value="WH-like_DNA-bd_sf"/>
</dbReference>
<dbReference type="PANTHER" id="PTHR37293:SF6">
    <property type="entry name" value="DNA REPLICATION PROTEIN DNAD"/>
    <property type="match status" value="1"/>
</dbReference>
<evidence type="ECO:0000313" key="5">
    <source>
        <dbReference type="EMBL" id="CAG5087120.1"/>
    </source>
</evidence>
<evidence type="ECO:0000313" key="6">
    <source>
        <dbReference type="Proteomes" id="UP000681526"/>
    </source>
</evidence>
<dbReference type="PANTHER" id="PTHR37293">
    <property type="entry name" value="PHAGE REPLICATION PROTEIN-RELATED"/>
    <property type="match status" value="1"/>
</dbReference>
<gene>
    <name evidence="5" type="primary">txxe 2139-dnaD</name>
    <name evidence="5" type="ORF">TXXE_10630</name>
</gene>
<dbReference type="InterPro" id="IPR034829">
    <property type="entry name" value="DnaD-like_sf"/>
</dbReference>
<evidence type="ECO:0000256" key="2">
    <source>
        <dbReference type="SAM" id="MobiDB-lite"/>
    </source>
</evidence>
<dbReference type="Gene3D" id="1.10.10.630">
    <property type="entry name" value="DnaD domain-like"/>
    <property type="match status" value="1"/>
</dbReference>
<comment type="similarity">
    <text evidence="1">Belongs to the DnaB/DnaD family.</text>
</comment>
<feature type="domain" description="DnaB/C C-terminal" evidence="3">
    <location>
        <begin position="154"/>
        <end position="224"/>
    </location>
</feature>
<comment type="caution">
    <text evidence="5">The sequence shown here is derived from an EMBL/GenBank/DDBJ whole genome shotgun (WGS) entry which is preliminary data.</text>
</comment>
<reference evidence="5 6" key="1">
    <citation type="submission" date="2021-04" db="EMBL/GenBank/DDBJ databases">
        <authorList>
            <person name="Rakotoarivonina H."/>
        </authorList>
    </citation>
    <scope>NUCLEOTIDE SEQUENCE [LARGE SCALE GENOMIC DNA]</scope>
    <source>
        <strain evidence="5 6">XE</strain>
    </source>
</reference>
<evidence type="ECO:0000259" key="4">
    <source>
        <dbReference type="Pfam" id="PF21984"/>
    </source>
</evidence>
<proteinExistence type="inferred from homology"/>
<dbReference type="Pfam" id="PF07261">
    <property type="entry name" value="DnaB_2"/>
    <property type="match status" value="1"/>
</dbReference>
<feature type="domain" description="DnaD N-terminal" evidence="4">
    <location>
        <begin position="24"/>
        <end position="114"/>
    </location>
</feature>
<organism evidence="5 6">
    <name type="scientific">Thermobacillus xylanilyticus</name>
    <dbReference type="NCBI Taxonomy" id="76633"/>
    <lineage>
        <taxon>Bacteria</taxon>
        <taxon>Bacillati</taxon>
        <taxon>Bacillota</taxon>
        <taxon>Bacilli</taxon>
        <taxon>Bacillales</taxon>
        <taxon>Paenibacillaceae</taxon>
        <taxon>Thermobacillus</taxon>
    </lineage>
</organism>
<dbReference type="NCBIfam" id="TIGR01446">
    <property type="entry name" value="DnaD_dom"/>
    <property type="match status" value="1"/>
</dbReference>
<keyword evidence="6" id="KW-1185">Reference proteome</keyword>
<dbReference type="EMBL" id="CAJRAY010000048">
    <property type="protein sequence ID" value="CAG5087120.1"/>
    <property type="molecule type" value="Genomic_DNA"/>
</dbReference>
<dbReference type="InterPro" id="IPR053162">
    <property type="entry name" value="DnaD"/>
</dbReference>
<dbReference type="SUPFAM" id="SSF158499">
    <property type="entry name" value="DnaD domain-like"/>
    <property type="match status" value="1"/>
</dbReference>
<evidence type="ECO:0000256" key="1">
    <source>
        <dbReference type="ARBA" id="ARBA00093462"/>
    </source>
</evidence>
<dbReference type="RefSeq" id="WP_213484601.1">
    <property type="nucleotide sequence ID" value="NZ_CAJRAY010000048.1"/>
</dbReference>
<dbReference type="Pfam" id="PF21984">
    <property type="entry name" value="DnaD_N"/>
    <property type="match status" value="1"/>
</dbReference>
<sequence>MTDFGRDAQAGSAAELLAEGGIFVPQFVLRTYRALGLSDAEFMLLLQIAGFRHAEGNAFPTPDEIGERMGIGEGKVAELIGGLIRRGFLEIDERIDPETGVISEAYRWTGWYERAAASAVKDRAAPAAGGTGPAVSRPPADRRGEAPEQPPSLFAVFEREFGRPLSPMELETISAWLDQDRYPEELIRVALKEAVFAGKLSFRYIDRILLEWSRNRITSAEEARLRARQFRGRTQG</sequence>
<feature type="region of interest" description="Disordered" evidence="2">
    <location>
        <begin position="123"/>
        <end position="149"/>
    </location>
</feature>
<accession>A0ABM8V4L7</accession>
<evidence type="ECO:0000259" key="3">
    <source>
        <dbReference type="Pfam" id="PF07261"/>
    </source>
</evidence>
<dbReference type="Gene3D" id="1.10.10.10">
    <property type="entry name" value="Winged helix-like DNA-binding domain superfamily/Winged helix DNA-binding domain"/>
    <property type="match status" value="1"/>
</dbReference>
<dbReference type="Proteomes" id="UP000681526">
    <property type="component" value="Unassembled WGS sequence"/>
</dbReference>
<protein>
    <submittedName>
        <fullName evidence="5">DNA replication protein dnaD</fullName>
    </submittedName>
</protein>